<evidence type="ECO:0000256" key="1">
    <source>
        <dbReference type="ARBA" id="ARBA00007471"/>
    </source>
</evidence>
<protein>
    <recommendedName>
        <fullName evidence="9">Tyrosine-protein kinase</fullName>
        <ecNumber evidence="9">2.7.10.2</ecNumber>
    </recommendedName>
</protein>
<dbReference type="InterPro" id="IPR020635">
    <property type="entry name" value="Tyr_kinase_cat_dom"/>
</dbReference>
<name>A0A0V1G1Y1_TRIPS</name>
<dbReference type="Gene3D" id="1.10.510.10">
    <property type="entry name" value="Transferase(Phosphotransferase) domain 1"/>
    <property type="match status" value="1"/>
</dbReference>
<dbReference type="InterPro" id="IPR008266">
    <property type="entry name" value="Tyr_kinase_AS"/>
</dbReference>
<keyword evidence="5 8" id="KW-0067">ATP-binding</keyword>
<keyword evidence="13" id="KW-1185">Reference proteome</keyword>
<dbReference type="InterPro" id="IPR001245">
    <property type="entry name" value="Ser-Thr/Tyr_kinase_cat_dom"/>
</dbReference>
<comment type="catalytic activity">
    <reaction evidence="9">
        <text>L-tyrosyl-[protein] + ATP = O-phospho-L-tyrosyl-[protein] + ADP + H(+)</text>
        <dbReference type="Rhea" id="RHEA:10596"/>
        <dbReference type="Rhea" id="RHEA-COMP:10136"/>
        <dbReference type="Rhea" id="RHEA-COMP:20101"/>
        <dbReference type="ChEBI" id="CHEBI:15378"/>
        <dbReference type="ChEBI" id="CHEBI:30616"/>
        <dbReference type="ChEBI" id="CHEBI:46858"/>
        <dbReference type="ChEBI" id="CHEBI:61978"/>
        <dbReference type="ChEBI" id="CHEBI:456216"/>
        <dbReference type="EC" id="2.7.10.2"/>
    </reaction>
</comment>
<dbReference type="SMART" id="SM00219">
    <property type="entry name" value="TyrKc"/>
    <property type="match status" value="1"/>
</dbReference>
<organism evidence="12 13">
    <name type="scientific">Trichinella pseudospiralis</name>
    <name type="common">Parasitic roundworm</name>
    <dbReference type="NCBI Taxonomy" id="6337"/>
    <lineage>
        <taxon>Eukaryota</taxon>
        <taxon>Metazoa</taxon>
        <taxon>Ecdysozoa</taxon>
        <taxon>Nematoda</taxon>
        <taxon>Enoplea</taxon>
        <taxon>Dorylaimia</taxon>
        <taxon>Trichinellida</taxon>
        <taxon>Trichinellidae</taxon>
        <taxon>Trichinella</taxon>
    </lineage>
</organism>
<evidence type="ECO:0000256" key="6">
    <source>
        <dbReference type="ARBA" id="ARBA00022999"/>
    </source>
</evidence>
<dbReference type="GO" id="GO:0005524">
    <property type="term" value="F:ATP binding"/>
    <property type="evidence" value="ECO:0007669"/>
    <property type="project" value="UniProtKB-UniRule"/>
</dbReference>
<keyword evidence="4 9" id="KW-0418">Kinase</keyword>
<comment type="similarity">
    <text evidence="9">Belongs to the protein kinase superfamily. Tyr protein kinase family.</text>
</comment>
<dbReference type="PRINTS" id="PR00109">
    <property type="entry name" value="TYRKINASE"/>
</dbReference>
<gene>
    <name evidence="12" type="primary">CSK</name>
    <name evidence="12" type="ORF">T4D_11261</name>
</gene>
<dbReference type="Pfam" id="PF00017">
    <property type="entry name" value="SH2"/>
    <property type="match status" value="1"/>
</dbReference>
<evidence type="ECO:0000256" key="5">
    <source>
        <dbReference type="ARBA" id="ARBA00022840"/>
    </source>
</evidence>
<dbReference type="InterPro" id="IPR011009">
    <property type="entry name" value="Kinase-like_dom_sf"/>
</dbReference>
<dbReference type="InterPro" id="IPR036860">
    <property type="entry name" value="SH2_dom_sf"/>
</dbReference>
<sequence>MIDVEPVSTSDWPSVAKLVRLYLDYCTKVENVPIVDKKNTACSVRRDPVNRLLPVVSGVKMMYSGEETSDSPWFHGSISREETNRLLTHKPDGTFLIRESTNYPGDFTLCIAFNGKVEHYRIFHQNNMLTCDHEGFFESLQLLVAHYMRGADGLCHKLVEALLVDDGDRRRLTKLNESNWIVRKEHLQLLDVIGHGEFGDVMGGLFKGKKVAVKVMKRGNHVIESLLQEASMMMTLKHQNLVELLGVVLNDGTDVYLVTEFMPNGSLLDYVRSRGRQMVTQSQQLNFAFDICCGMVYLEKKNLVHRDLAARNILLSEDMVAKVADFGLAKSVDSIDAEDANCKFPIKWTAPEALCHNKFTGKSDVWSFGILLWEIYSFGRVPYPRIPVQEVVRYIKNGYRMEPPEGCPSDIAELMSQTWTIKAECRPNFQQILKALQLMLQNNNSLSSIQRGMNSLNSSRAESFKSYVEEEDSSNGNPSLNLISGEQEVTTPCENVILYFPFSDSRQGLIGNVHCTFLRLIFLPATEMNNQRSYFRTQRIFGNSNFETALLNVYRLEHSCNADPKKFRHLVNFLSFSDDIHTLKVYCKDFRVFSFDLHFSNQCKNFVNCLLQYSFPMSLENLPCFHLRHPTNWKRKLKKCSFDCREDWQCELQRCGIGGGHSWRITQINENNRLIRSYSCCFVVPSSWYDNMIETSVSNWKERRVPFWCWSHLNGSSLVRSSSMTMDTEVTRKQWLLFEAAVGESHAKKKQPVVIDVSLSVRDVANAYDALRKICSIGNNSTEFWAIDSRWYSEVESTGWLCLVQKCLSQVHCCVETITILGNSVILREKLNQDGCCVIASLVQICCDPFYRTIDGFEMLIRKEWLAFSHPFASRLHGLTSAGRSDEELAPFFLLFLDCVFQLLVQYPTDFQFTEHYLIAMWDLSLTGLVVSFSTNCLRDRIDYHHSDDHTDYWTEFYHDDYRQFFKNSCYLFAKSRLAENYSSSLSAGCSSADILSPSPSLSSSASLSSSTLLPESQPFVLNFWQTAFLRWSAPAQVANGGDVQLTLHINSVNTHLLKLLQEKIRLEIGANTKTCPDSTSATFLSTASNNDKAGSDSSSSCADLSNLRITSAFPFTYETLPIPDYLYILPIRQQPKASRPTSKQQQQIN</sequence>
<dbReference type="SUPFAM" id="SSF55550">
    <property type="entry name" value="SH2 domain"/>
    <property type="match status" value="1"/>
</dbReference>
<dbReference type="Proteomes" id="UP000054995">
    <property type="component" value="Unassembled WGS sequence"/>
</dbReference>
<feature type="domain" description="Tyrosine-protein kinase catalytic" evidence="10">
    <location>
        <begin position="187"/>
        <end position="436"/>
    </location>
</feature>
<dbReference type="InterPro" id="IPR050198">
    <property type="entry name" value="Non-receptor_tyrosine_kinases"/>
</dbReference>
<evidence type="ECO:0000256" key="4">
    <source>
        <dbReference type="ARBA" id="ARBA00022777"/>
    </source>
</evidence>
<dbReference type="SUPFAM" id="SSF50729">
    <property type="entry name" value="PH domain-like"/>
    <property type="match status" value="1"/>
</dbReference>
<dbReference type="SUPFAM" id="SSF56112">
    <property type="entry name" value="Protein kinase-like (PK-like)"/>
    <property type="match status" value="1"/>
</dbReference>
<comment type="caution">
    <text evidence="12">The sequence shown here is derived from an EMBL/GenBank/DDBJ whole genome shotgun (WGS) entry which is preliminary data.</text>
</comment>
<dbReference type="SMART" id="SM00252">
    <property type="entry name" value="SH2"/>
    <property type="match status" value="1"/>
</dbReference>
<evidence type="ECO:0000259" key="11">
    <source>
        <dbReference type="SMART" id="SM00252"/>
    </source>
</evidence>
<dbReference type="Gene3D" id="3.30.505.10">
    <property type="entry name" value="SH2 domain"/>
    <property type="match status" value="1"/>
</dbReference>
<dbReference type="PRINTS" id="PR00401">
    <property type="entry name" value="SH2DOMAIN"/>
</dbReference>
<proteinExistence type="inferred from homology"/>
<dbReference type="Pfam" id="PF07714">
    <property type="entry name" value="PK_Tyr_Ser-Thr"/>
    <property type="match status" value="1"/>
</dbReference>
<evidence type="ECO:0000256" key="3">
    <source>
        <dbReference type="ARBA" id="ARBA00022741"/>
    </source>
</evidence>
<feature type="binding site" evidence="8">
    <location>
        <position position="214"/>
    </location>
    <ligand>
        <name>ATP</name>
        <dbReference type="ChEBI" id="CHEBI:30616"/>
    </ligand>
</feature>
<feature type="domain" description="SH2" evidence="11">
    <location>
        <begin position="71"/>
        <end position="153"/>
    </location>
</feature>
<dbReference type="PROSITE" id="PS00109">
    <property type="entry name" value="PROTEIN_KINASE_TYR"/>
    <property type="match status" value="1"/>
</dbReference>
<dbReference type="InterPro" id="IPR010569">
    <property type="entry name" value="Myotubularin-like_Pase_dom"/>
</dbReference>
<evidence type="ECO:0000256" key="8">
    <source>
        <dbReference type="PROSITE-ProRule" id="PRU10141"/>
    </source>
</evidence>
<evidence type="ECO:0000313" key="13">
    <source>
        <dbReference type="Proteomes" id="UP000054995"/>
    </source>
</evidence>
<reference evidence="12 13" key="1">
    <citation type="submission" date="2015-01" db="EMBL/GenBank/DDBJ databases">
        <title>Evolution of Trichinella species and genotypes.</title>
        <authorList>
            <person name="Korhonen P.K."/>
            <person name="Edoardo P."/>
            <person name="Giuseppe L.R."/>
            <person name="Gasser R.B."/>
        </authorList>
    </citation>
    <scope>NUCLEOTIDE SEQUENCE [LARGE SCALE GENOMIC DNA]</scope>
    <source>
        <strain evidence="12">ISS470</strain>
    </source>
</reference>
<dbReference type="OrthoDB" id="346907at2759"/>
<dbReference type="InterPro" id="IPR029021">
    <property type="entry name" value="Prot-tyrosine_phosphatase-like"/>
</dbReference>
<evidence type="ECO:0000256" key="7">
    <source>
        <dbReference type="ARBA" id="ARBA00023137"/>
    </source>
</evidence>
<dbReference type="PROSITE" id="PS00107">
    <property type="entry name" value="PROTEIN_KINASE_ATP"/>
    <property type="match status" value="1"/>
</dbReference>
<dbReference type="InterPro" id="IPR035027">
    <property type="entry name" value="Csk-like_SH2"/>
</dbReference>
<evidence type="ECO:0000259" key="10">
    <source>
        <dbReference type="SMART" id="SM00219"/>
    </source>
</evidence>
<keyword evidence="6" id="KW-0727">SH2 domain</keyword>
<keyword evidence="7 9" id="KW-0829">Tyrosine-protein kinase</keyword>
<dbReference type="EC" id="2.7.10.2" evidence="9"/>
<dbReference type="CDD" id="cd09937">
    <property type="entry name" value="SH2_csk_like"/>
    <property type="match status" value="1"/>
</dbReference>
<dbReference type="InterPro" id="IPR017441">
    <property type="entry name" value="Protein_kinase_ATP_BS"/>
</dbReference>
<dbReference type="GO" id="GO:0004715">
    <property type="term" value="F:non-membrane spanning protein tyrosine kinase activity"/>
    <property type="evidence" value="ECO:0007669"/>
    <property type="project" value="UniProtKB-EC"/>
</dbReference>
<evidence type="ECO:0000313" key="12">
    <source>
        <dbReference type="EMBL" id="KRY92092.1"/>
    </source>
</evidence>
<dbReference type="EMBL" id="JYDT01000009">
    <property type="protein sequence ID" value="KRY92092.1"/>
    <property type="molecule type" value="Genomic_DNA"/>
</dbReference>
<dbReference type="Pfam" id="PF06602">
    <property type="entry name" value="Myotub-related"/>
    <property type="match status" value="1"/>
</dbReference>
<accession>A0A0V1G1Y1</accession>
<comment type="similarity">
    <text evidence="1">Belongs to the protein-tyrosine phosphatase family. Non-receptor class myotubularin subfamily.</text>
</comment>
<dbReference type="FunFam" id="1.10.510.10:FF:000554">
    <property type="entry name" value="Predicted protein"/>
    <property type="match status" value="1"/>
</dbReference>
<evidence type="ECO:0000256" key="9">
    <source>
        <dbReference type="RuleBase" id="RU362096"/>
    </source>
</evidence>
<keyword evidence="3 8" id="KW-0547">Nucleotide-binding</keyword>
<dbReference type="PANTHER" id="PTHR24418">
    <property type="entry name" value="TYROSINE-PROTEIN KINASE"/>
    <property type="match status" value="1"/>
</dbReference>
<keyword evidence="2 9" id="KW-0808">Transferase</keyword>
<dbReference type="InterPro" id="IPR000980">
    <property type="entry name" value="SH2"/>
</dbReference>
<evidence type="ECO:0000256" key="2">
    <source>
        <dbReference type="ARBA" id="ARBA00022679"/>
    </source>
</evidence>
<dbReference type="SUPFAM" id="SSF52799">
    <property type="entry name" value="(Phosphotyrosine protein) phosphatases II"/>
    <property type="match status" value="1"/>
</dbReference>
<dbReference type="AlphaFoldDB" id="A0A0V1G1Y1"/>